<name>A0A3E1P493_9BACT</name>
<dbReference type="RefSeq" id="WP_116852475.1">
    <property type="nucleotide sequence ID" value="NZ_QTJV01000002.1"/>
</dbReference>
<dbReference type="Proteomes" id="UP000261174">
    <property type="component" value="Unassembled WGS sequence"/>
</dbReference>
<comment type="caution">
    <text evidence="1">The sequence shown here is derived from an EMBL/GenBank/DDBJ whole genome shotgun (WGS) entry which is preliminary data.</text>
</comment>
<reference evidence="1 2" key="1">
    <citation type="submission" date="2018-08" db="EMBL/GenBank/DDBJ databases">
        <title>Chitinophaga sp. K20C18050901, a novel bacterium isolated from forest soil.</title>
        <authorList>
            <person name="Wang C."/>
        </authorList>
    </citation>
    <scope>NUCLEOTIDE SEQUENCE [LARGE SCALE GENOMIC DNA]</scope>
    <source>
        <strain evidence="1 2">K20C18050901</strain>
    </source>
</reference>
<evidence type="ECO:0008006" key="3">
    <source>
        <dbReference type="Google" id="ProtNLM"/>
    </source>
</evidence>
<gene>
    <name evidence="1" type="ORF">DXN04_06205</name>
</gene>
<sequence length="120" mass="13980">MFKYLSLLVWLTCYRPGIDGVYHREMLNSGMDGDDDRWELILKPDSSFTYSFRHKPAMILEEDTFKMRGWWSVKNDTLTLKSFSRPFVVDLLVRKDSLRLAANNVSNLGSAFYFGALAKR</sequence>
<evidence type="ECO:0000313" key="2">
    <source>
        <dbReference type="Proteomes" id="UP000261174"/>
    </source>
</evidence>
<organism evidence="1 2">
    <name type="scientific">Chitinophaga silvisoli</name>
    <dbReference type="NCBI Taxonomy" id="2291814"/>
    <lineage>
        <taxon>Bacteria</taxon>
        <taxon>Pseudomonadati</taxon>
        <taxon>Bacteroidota</taxon>
        <taxon>Chitinophagia</taxon>
        <taxon>Chitinophagales</taxon>
        <taxon>Chitinophagaceae</taxon>
        <taxon>Chitinophaga</taxon>
    </lineage>
</organism>
<keyword evidence="2" id="KW-1185">Reference proteome</keyword>
<evidence type="ECO:0000313" key="1">
    <source>
        <dbReference type="EMBL" id="RFM34991.1"/>
    </source>
</evidence>
<accession>A0A3E1P493</accession>
<dbReference type="EMBL" id="QTJV01000002">
    <property type="protein sequence ID" value="RFM34991.1"/>
    <property type="molecule type" value="Genomic_DNA"/>
</dbReference>
<protein>
    <recommendedName>
        <fullName evidence="3">Lipocalin-like domain-containing protein</fullName>
    </recommendedName>
</protein>
<dbReference type="OrthoDB" id="667688at2"/>
<proteinExistence type="predicted"/>
<dbReference type="AlphaFoldDB" id="A0A3E1P493"/>